<reference evidence="2 3" key="1">
    <citation type="submission" date="2020-09" db="EMBL/GenBank/DDBJ databases">
        <title>Sphingomonas sp., a new species isolated from pork steak.</title>
        <authorList>
            <person name="Heidler von Heilborn D."/>
        </authorList>
    </citation>
    <scope>NUCLEOTIDE SEQUENCE [LARGE SCALE GENOMIC DNA]</scope>
    <source>
        <strain evidence="3">S8-3T</strain>
    </source>
</reference>
<evidence type="ECO:0008006" key="4">
    <source>
        <dbReference type="Google" id="ProtNLM"/>
    </source>
</evidence>
<organism evidence="2 3">
    <name type="scientific">Sphingomonas alpina</name>
    <dbReference type="NCBI Taxonomy" id="653931"/>
    <lineage>
        <taxon>Bacteria</taxon>
        <taxon>Pseudomonadati</taxon>
        <taxon>Pseudomonadota</taxon>
        <taxon>Alphaproteobacteria</taxon>
        <taxon>Sphingomonadales</taxon>
        <taxon>Sphingomonadaceae</taxon>
        <taxon>Sphingomonas</taxon>
    </lineage>
</organism>
<dbReference type="AlphaFoldDB" id="A0A7H0LQP4"/>
<protein>
    <recommendedName>
        <fullName evidence="4">Transmembrane protein (PGPGW)</fullName>
    </recommendedName>
</protein>
<dbReference type="Proteomes" id="UP000516148">
    <property type="component" value="Chromosome"/>
</dbReference>
<evidence type="ECO:0000313" key="2">
    <source>
        <dbReference type="EMBL" id="QNQ11997.1"/>
    </source>
</evidence>
<evidence type="ECO:0000313" key="3">
    <source>
        <dbReference type="Proteomes" id="UP000516148"/>
    </source>
</evidence>
<keyword evidence="3" id="KW-1185">Reference proteome</keyword>
<keyword evidence="1" id="KW-0472">Membrane</keyword>
<dbReference type="EMBL" id="CP061038">
    <property type="protein sequence ID" value="QNQ11997.1"/>
    <property type="molecule type" value="Genomic_DNA"/>
</dbReference>
<evidence type="ECO:0000256" key="1">
    <source>
        <dbReference type="SAM" id="Phobius"/>
    </source>
</evidence>
<dbReference type="KEGG" id="spap:H3Z74_12455"/>
<proteinExistence type="predicted"/>
<gene>
    <name evidence="2" type="ORF">H3Z74_12455</name>
</gene>
<sequence length="86" mass="9323">MLRTGLFSLGVVLVIASPVVGIIPGPGGVVVFAAGLALMLRNSLWAKRQFVGAKRRWPKAGDLADRGLRRASRARRQSRAEDARTR</sequence>
<name>A0A7H0LQP4_9SPHN</name>
<accession>A0A7H0LQP4</accession>
<keyword evidence="1" id="KW-1133">Transmembrane helix</keyword>
<feature type="transmembrane region" description="Helical" evidence="1">
    <location>
        <begin position="6"/>
        <end position="39"/>
    </location>
</feature>
<keyword evidence="1" id="KW-0812">Transmembrane</keyword>